<dbReference type="OMA" id="MPQENAN"/>
<evidence type="ECO:0000313" key="4">
    <source>
        <dbReference type="EMBL" id="KAF8408649.1"/>
    </source>
</evidence>
<evidence type="ECO:0000313" key="5">
    <source>
        <dbReference type="Proteomes" id="UP000655225"/>
    </source>
</evidence>
<proteinExistence type="predicted"/>
<dbReference type="AlphaFoldDB" id="A0A835DQ59"/>
<dbReference type="OrthoDB" id="1929806at2759"/>
<comment type="caution">
    <text evidence="4">The sequence shown here is derived from an EMBL/GenBank/DDBJ whole genome shotgun (WGS) entry which is preliminary data.</text>
</comment>
<dbReference type="GO" id="GO:0016747">
    <property type="term" value="F:acyltransferase activity, transferring groups other than amino-acyl groups"/>
    <property type="evidence" value="ECO:0007669"/>
    <property type="project" value="InterPro"/>
</dbReference>
<evidence type="ECO:0000259" key="3">
    <source>
        <dbReference type="Pfam" id="PF08392"/>
    </source>
</evidence>
<name>A0A835DQ59_TETSI</name>
<organism evidence="4 5">
    <name type="scientific">Tetracentron sinense</name>
    <name type="common">Spur-leaf</name>
    <dbReference type="NCBI Taxonomy" id="13715"/>
    <lineage>
        <taxon>Eukaryota</taxon>
        <taxon>Viridiplantae</taxon>
        <taxon>Streptophyta</taxon>
        <taxon>Embryophyta</taxon>
        <taxon>Tracheophyta</taxon>
        <taxon>Spermatophyta</taxon>
        <taxon>Magnoliopsida</taxon>
        <taxon>Trochodendrales</taxon>
        <taxon>Trochodendraceae</taxon>
        <taxon>Tetracentron</taxon>
    </lineage>
</organism>
<keyword evidence="5" id="KW-1185">Reference proteome</keyword>
<dbReference type="Gene3D" id="3.40.47.10">
    <property type="match status" value="1"/>
</dbReference>
<keyword evidence="1" id="KW-0808">Transferase</keyword>
<gene>
    <name evidence="4" type="ORF">HHK36_004712</name>
</gene>
<dbReference type="InterPro" id="IPR013601">
    <property type="entry name" value="FAE1_typ3_polyketide_synth"/>
</dbReference>
<keyword evidence="1" id="KW-0012">Acyltransferase</keyword>
<protein>
    <recommendedName>
        <fullName evidence="3">FAE domain-containing protein</fullName>
    </recommendedName>
</protein>
<reference evidence="4 5" key="1">
    <citation type="submission" date="2020-04" db="EMBL/GenBank/DDBJ databases">
        <title>Plant Genome Project.</title>
        <authorList>
            <person name="Zhang R.-G."/>
        </authorList>
    </citation>
    <scope>NUCLEOTIDE SEQUENCE [LARGE SCALE GENOMIC DNA]</scope>
    <source>
        <strain evidence="4">YNK0</strain>
        <tissue evidence="4">Leaf</tissue>
    </source>
</reference>
<dbReference type="InterPro" id="IPR016039">
    <property type="entry name" value="Thiolase-like"/>
</dbReference>
<feature type="domain" description="FAE" evidence="3">
    <location>
        <begin position="3"/>
        <end position="104"/>
    </location>
</feature>
<dbReference type="SUPFAM" id="SSF53901">
    <property type="entry name" value="Thiolase-like"/>
    <property type="match status" value="1"/>
</dbReference>
<dbReference type="Proteomes" id="UP000655225">
    <property type="component" value="Unassembled WGS sequence"/>
</dbReference>
<evidence type="ECO:0000256" key="2">
    <source>
        <dbReference type="SAM" id="MobiDB-lite"/>
    </source>
</evidence>
<dbReference type="EMBL" id="JABCRI010000003">
    <property type="protein sequence ID" value="KAF8408649.1"/>
    <property type="molecule type" value="Genomic_DNA"/>
</dbReference>
<sequence>MARTSSNFDDAAIQFQHQVLKNSGIGDETYLPRSVFLPRRHKVTLKDGREEAAMVMFGAVDDLLATTRVQLSDIKILIVNCSILNTTPSLSAMVINHYKLRHEVYFDLYFVVLIDKVRGDRERGEEGYRSSAGEQRMEPQQRRRWSE</sequence>
<feature type="compositionally biased region" description="Basic and acidic residues" evidence="2">
    <location>
        <begin position="135"/>
        <end position="147"/>
    </location>
</feature>
<accession>A0A835DQ59</accession>
<feature type="region of interest" description="Disordered" evidence="2">
    <location>
        <begin position="123"/>
        <end position="147"/>
    </location>
</feature>
<dbReference type="InterPro" id="IPR012392">
    <property type="entry name" value="3-ktacl-CoA_syn"/>
</dbReference>
<dbReference type="GO" id="GO:0016020">
    <property type="term" value="C:membrane"/>
    <property type="evidence" value="ECO:0007669"/>
    <property type="project" value="InterPro"/>
</dbReference>
<dbReference type="Pfam" id="PF08392">
    <property type="entry name" value="FAE1_CUT1_RppA"/>
    <property type="match status" value="1"/>
</dbReference>
<dbReference type="PANTHER" id="PTHR31561">
    <property type="entry name" value="3-KETOACYL-COA SYNTHASE"/>
    <property type="match status" value="1"/>
</dbReference>
<evidence type="ECO:0000256" key="1">
    <source>
        <dbReference type="ARBA" id="ARBA00023315"/>
    </source>
</evidence>
<dbReference type="GO" id="GO:0006633">
    <property type="term" value="P:fatty acid biosynthetic process"/>
    <property type="evidence" value="ECO:0007669"/>
    <property type="project" value="InterPro"/>
</dbReference>